<keyword evidence="2" id="KW-1185">Reference proteome</keyword>
<dbReference type="EMBL" id="KZ084126">
    <property type="protein sequence ID" value="OSC99562.1"/>
    <property type="molecule type" value="Genomic_DNA"/>
</dbReference>
<accession>A0A1Y2IG97</accession>
<evidence type="ECO:0000313" key="1">
    <source>
        <dbReference type="EMBL" id="OSC99562.1"/>
    </source>
</evidence>
<name>A0A1Y2IG97_TRAC3</name>
<gene>
    <name evidence="1" type="ORF">PYCCODRAFT_814162</name>
</gene>
<dbReference type="Proteomes" id="UP000193067">
    <property type="component" value="Unassembled WGS sequence"/>
</dbReference>
<dbReference type="AlphaFoldDB" id="A0A1Y2IG97"/>
<reference evidence="1 2" key="1">
    <citation type="journal article" date="2015" name="Biotechnol. Biofuels">
        <title>Enhanced degradation of softwood versus hardwood by the white-rot fungus Pycnoporus coccineus.</title>
        <authorList>
            <person name="Couturier M."/>
            <person name="Navarro D."/>
            <person name="Chevret D."/>
            <person name="Henrissat B."/>
            <person name="Piumi F."/>
            <person name="Ruiz-Duenas F.J."/>
            <person name="Martinez A.T."/>
            <person name="Grigoriev I.V."/>
            <person name="Riley R."/>
            <person name="Lipzen A."/>
            <person name="Berrin J.G."/>
            <person name="Master E.R."/>
            <person name="Rosso M.N."/>
        </authorList>
    </citation>
    <scope>NUCLEOTIDE SEQUENCE [LARGE SCALE GENOMIC DNA]</scope>
    <source>
        <strain evidence="1 2">BRFM310</strain>
    </source>
</reference>
<organism evidence="1 2">
    <name type="scientific">Trametes coccinea (strain BRFM310)</name>
    <name type="common">Pycnoporus coccineus</name>
    <dbReference type="NCBI Taxonomy" id="1353009"/>
    <lineage>
        <taxon>Eukaryota</taxon>
        <taxon>Fungi</taxon>
        <taxon>Dikarya</taxon>
        <taxon>Basidiomycota</taxon>
        <taxon>Agaricomycotina</taxon>
        <taxon>Agaricomycetes</taxon>
        <taxon>Polyporales</taxon>
        <taxon>Polyporaceae</taxon>
        <taxon>Trametes</taxon>
    </lineage>
</organism>
<evidence type="ECO:0000313" key="2">
    <source>
        <dbReference type="Proteomes" id="UP000193067"/>
    </source>
</evidence>
<proteinExistence type="predicted"/>
<protein>
    <submittedName>
        <fullName evidence="1">Uncharacterized protein</fullName>
    </submittedName>
</protein>
<sequence length="221" mass="24779">MTTTQHGYLSDLSPRADSVAGAFHSLAVVLTRCLSPLLSGYAGQFMRWYHAERAQRRTYASDKVYRVEQRRLGDDLIASPKRSVFKAGLTPLVRAVYCLFPARVQPWGGASNAIAEKATAHRLLFRPRHSVLCSIHRSSETTGPASARASARAALGTRPFRRGTLCTHPCRSRRVRLPGQHRPRRDTAHTVISPLSTIKQDHTFSRLLLRLRPHRKPSPRS</sequence>